<comment type="caution">
    <text evidence="2">The sequence shown here is derived from an EMBL/GenBank/DDBJ whole genome shotgun (WGS) entry which is preliminary data.</text>
</comment>
<organism evidence="2 3">
    <name type="scientific">Sphingobium soli</name>
    <dbReference type="NCBI Taxonomy" id="1591116"/>
    <lineage>
        <taxon>Bacteria</taxon>
        <taxon>Pseudomonadati</taxon>
        <taxon>Pseudomonadota</taxon>
        <taxon>Alphaproteobacteria</taxon>
        <taxon>Sphingomonadales</taxon>
        <taxon>Sphingomonadaceae</taxon>
        <taxon>Sphingobium</taxon>
    </lineage>
</organism>
<evidence type="ECO:0000313" key="3">
    <source>
        <dbReference type="Proteomes" id="UP001198830"/>
    </source>
</evidence>
<keyword evidence="3" id="KW-1185">Reference proteome</keyword>
<dbReference type="RefSeq" id="WP_228221632.1">
    <property type="nucleotide sequence ID" value="NZ_JAJGNP010000022.1"/>
</dbReference>
<evidence type="ECO:0000256" key="1">
    <source>
        <dbReference type="SAM" id="SignalP"/>
    </source>
</evidence>
<evidence type="ECO:0008006" key="4">
    <source>
        <dbReference type="Google" id="ProtNLM"/>
    </source>
</evidence>
<sequence length="92" mass="9180">MLMIDSRFGVATAAAAIAITAAAAPTVAFANDSTAAKGQTVHCYGVNSCKGTSDCKTASNECKGLNDCKGQGFKAMTAKACTKAGGSLTEPK</sequence>
<keyword evidence="1" id="KW-0732">Signal</keyword>
<gene>
    <name evidence="2" type="ORF">LL253_18030</name>
</gene>
<reference evidence="2 3" key="1">
    <citation type="submission" date="2021-10" db="EMBL/GenBank/DDBJ databases">
        <title>The diversity and Nitrogen Metabolism of Culturable Nitrate-Utilizing Bacteria Within the Oxygen Minimum Zone of the Changjiang (Yangtze River)Estuary.</title>
        <authorList>
            <person name="Zhang D."/>
            <person name="Zheng J."/>
            <person name="Liu S."/>
            <person name="He W."/>
        </authorList>
    </citation>
    <scope>NUCLEOTIDE SEQUENCE [LARGE SCALE GENOMIC DNA]</scope>
    <source>
        <strain evidence="2 3">FXH275-2</strain>
    </source>
</reference>
<evidence type="ECO:0000313" key="2">
    <source>
        <dbReference type="EMBL" id="MCC4234574.1"/>
    </source>
</evidence>
<accession>A0ABS8H824</accession>
<name>A0ABS8H824_9SPHN</name>
<dbReference type="Proteomes" id="UP001198830">
    <property type="component" value="Unassembled WGS sequence"/>
</dbReference>
<feature type="signal peptide" evidence="1">
    <location>
        <begin position="1"/>
        <end position="30"/>
    </location>
</feature>
<proteinExistence type="predicted"/>
<protein>
    <recommendedName>
        <fullName evidence="4">Silver efflux pump</fullName>
    </recommendedName>
</protein>
<dbReference type="EMBL" id="JAJGNP010000022">
    <property type="protein sequence ID" value="MCC4234574.1"/>
    <property type="molecule type" value="Genomic_DNA"/>
</dbReference>
<feature type="chain" id="PRO_5045207282" description="Silver efflux pump" evidence="1">
    <location>
        <begin position="31"/>
        <end position="92"/>
    </location>
</feature>